<keyword evidence="3 10" id="KW-0808">Transferase</keyword>
<keyword evidence="2 10" id="KW-1003">Cell membrane</keyword>
<organism evidence="12 13">
    <name type="scientific">Clostridium oryzae</name>
    <dbReference type="NCBI Taxonomy" id="1450648"/>
    <lineage>
        <taxon>Bacteria</taxon>
        <taxon>Bacillati</taxon>
        <taxon>Bacillota</taxon>
        <taxon>Clostridia</taxon>
        <taxon>Eubacteriales</taxon>
        <taxon>Clostridiaceae</taxon>
        <taxon>Clostridium</taxon>
    </lineage>
</organism>
<dbReference type="RefSeq" id="WP_079424437.1">
    <property type="nucleotide sequence ID" value="NZ_MZGV01000022.1"/>
</dbReference>
<dbReference type="InterPro" id="IPR003390">
    <property type="entry name" value="DNA_integrity_scan_DisA_N"/>
</dbReference>
<feature type="transmembrane region" description="Helical" evidence="10">
    <location>
        <begin position="16"/>
        <end position="33"/>
    </location>
</feature>
<comment type="caution">
    <text evidence="12">The sequence shown here is derived from an EMBL/GenBank/DDBJ whole genome shotgun (WGS) entry which is preliminary data.</text>
</comment>
<evidence type="ECO:0000256" key="3">
    <source>
        <dbReference type="ARBA" id="ARBA00022679"/>
    </source>
</evidence>
<dbReference type="InterPro" id="IPR034701">
    <property type="entry name" value="CdaA"/>
</dbReference>
<dbReference type="InterPro" id="IPR050338">
    <property type="entry name" value="DisA"/>
</dbReference>
<comment type="caution">
    <text evidence="10">Lacks conserved residue(s) required for the propagation of feature annotation.</text>
</comment>
<dbReference type="EC" id="2.7.7.85" evidence="10"/>
<feature type="domain" description="DAC" evidence="11">
    <location>
        <begin position="86"/>
        <end position="247"/>
    </location>
</feature>
<dbReference type="PROSITE" id="PS51794">
    <property type="entry name" value="DAC"/>
    <property type="match status" value="1"/>
</dbReference>
<dbReference type="GO" id="GO:0004016">
    <property type="term" value="F:adenylate cyclase activity"/>
    <property type="evidence" value="ECO:0007669"/>
    <property type="project" value="UniProtKB-UniRule"/>
</dbReference>
<dbReference type="GO" id="GO:0006171">
    <property type="term" value="P:cAMP biosynthetic process"/>
    <property type="evidence" value="ECO:0007669"/>
    <property type="project" value="InterPro"/>
</dbReference>
<accession>A0A1V4IND8</accession>
<dbReference type="Pfam" id="PF19293">
    <property type="entry name" value="CdaA_N"/>
    <property type="match status" value="1"/>
</dbReference>
<gene>
    <name evidence="12" type="primary">disA_1</name>
    <name evidence="10" type="synonym">dacA</name>
    <name evidence="12" type="ORF">CLORY_22790</name>
</gene>
<keyword evidence="8 10" id="KW-1133">Transmembrane helix</keyword>
<evidence type="ECO:0000256" key="2">
    <source>
        <dbReference type="ARBA" id="ARBA00022475"/>
    </source>
</evidence>
<feature type="transmembrane region" description="Helical" evidence="10">
    <location>
        <begin position="45"/>
        <end position="63"/>
    </location>
</feature>
<dbReference type="AlphaFoldDB" id="A0A1V4IND8"/>
<evidence type="ECO:0000256" key="8">
    <source>
        <dbReference type="ARBA" id="ARBA00022989"/>
    </source>
</evidence>
<comment type="similarity">
    <text evidence="10">Belongs to the adenylate cyclase family. DacA/CdaA subfamily.</text>
</comment>
<dbReference type="FunFam" id="3.40.1700.10:FF:000002">
    <property type="entry name" value="Diadenylate cyclase"/>
    <property type="match status" value="1"/>
</dbReference>
<evidence type="ECO:0000256" key="4">
    <source>
        <dbReference type="ARBA" id="ARBA00022692"/>
    </source>
</evidence>
<keyword evidence="4 10" id="KW-0812">Transmembrane</keyword>
<keyword evidence="9 10" id="KW-0472">Membrane</keyword>
<evidence type="ECO:0000256" key="6">
    <source>
        <dbReference type="ARBA" id="ARBA00022741"/>
    </source>
</evidence>
<comment type="catalytic activity">
    <reaction evidence="1 10">
        <text>2 ATP = 3',3'-c-di-AMP + 2 diphosphate</text>
        <dbReference type="Rhea" id="RHEA:35655"/>
        <dbReference type="ChEBI" id="CHEBI:30616"/>
        <dbReference type="ChEBI" id="CHEBI:33019"/>
        <dbReference type="ChEBI" id="CHEBI:71500"/>
        <dbReference type="EC" id="2.7.7.85"/>
    </reaction>
</comment>
<dbReference type="PANTHER" id="PTHR34185:SF1">
    <property type="entry name" value="DIADENYLATE CYCLASE"/>
    <property type="match status" value="1"/>
</dbReference>
<dbReference type="Proteomes" id="UP000190080">
    <property type="component" value="Unassembled WGS sequence"/>
</dbReference>
<evidence type="ECO:0000313" key="12">
    <source>
        <dbReference type="EMBL" id="OPJ61413.1"/>
    </source>
</evidence>
<evidence type="ECO:0000256" key="7">
    <source>
        <dbReference type="ARBA" id="ARBA00022840"/>
    </source>
</evidence>
<dbReference type="PIRSF" id="PIRSF004793">
    <property type="entry name" value="UCP004793"/>
    <property type="match status" value="1"/>
</dbReference>
<proteinExistence type="inferred from homology"/>
<reference evidence="12 13" key="1">
    <citation type="submission" date="2017-03" db="EMBL/GenBank/DDBJ databases">
        <title>Genome sequence of Clostridium oryzae DSM 28571.</title>
        <authorList>
            <person name="Poehlein A."/>
            <person name="Daniel R."/>
        </authorList>
    </citation>
    <scope>NUCLEOTIDE SEQUENCE [LARGE SCALE GENOMIC DNA]</scope>
    <source>
        <strain evidence="12 13">DSM 28571</strain>
    </source>
</reference>
<comment type="subunit">
    <text evidence="10">Probably a homodimer.</text>
</comment>
<sequence length="288" mass="32296">MELFNMILYTVKGMDIWSVLDILVISYIFYKAYTIVKETRAEQLIKGILLIVMLIPISGLLHLTMLNMLLNKTITIGVLSIVIIFQPEIRRVLEHIGRTAFTEKHVLLEDDEIMDKVITEIVTAVDNLAKTKTGALIVIEQKTGLNEVVTSGTQIDSIVSSALLENIFVVNTPLHDGATIIRNDRILASGCVLPLTANNDINKKLGTRHRAGIGITEISDALVIIVSEETGVISLSVNGKLTRNYDKDRLKDILIRIMKRRQNIKETTIGGKVKNWLDWIIKRKEDSL</sequence>
<evidence type="ECO:0000256" key="1">
    <source>
        <dbReference type="ARBA" id="ARBA00000877"/>
    </source>
</evidence>
<dbReference type="NCBIfam" id="TIGR00159">
    <property type="entry name" value="diadenylate cyclase CdaA"/>
    <property type="match status" value="1"/>
</dbReference>
<keyword evidence="6 10" id="KW-0547">Nucleotide-binding</keyword>
<dbReference type="InterPro" id="IPR014046">
    <property type="entry name" value="C-di-AMP_synthase"/>
</dbReference>
<dbReference type="HAMAP" id="MF_01499">
    <property type="entry name" value="DacA"/>
    <property type="match status" value="1"/>
</dbReference>
<dbReference type="GO" id="GO:0106408">
    <property type="term" value="F:diadenylate cyclase activity"/>
    <property type="evidence" value="ECO:0007669"/>
    <property type="project" value="UniProtKB-EC"/>
</dbReference>
<dbReference type="GO" id="GO:0005524">
    <property type="term" value="F:ATP binding"/>
    <property type="evidence" value="ECO:0007669"/>
    <property type="project" value="UniProtKB-UniRule"/>
</dbReference>
<evidence type="ECO:0000256" key="9">
    <source>
        <dbReference type="ARBA" id="ARBA00023136"/>
    </source>
</evidence>
<dbReference type="InterPro" id="IPR045585">
    <property type="entry name" value="CdaA_N"/>
</dbReference>
<keyword evidence="7 10" id="KW-0067">ATP-binding</keyword>
<dbReference type="Pfam" id="PF02457">
    <property type="entry name" value="DAC"/>
    <property type="match status" value="1"/>
</dbReference>
<dbReference type="PANTHER" id="PTHR34185">
    <property type="entry name" value="DIADENYLATE CYCLASE"/>
    <property type="match status" value="1"/>
</dbReference>
<protein>
    <recommendedName>
        <fullName evidence="10">Diadenylate cyclase</fullName>
        <shortName evidence="10">DAC</shortName>
        <ecNumber evidence="10">2.7.7.85</ecNumber>
    </recommendedName>
    <alternativeName>
        <fullName evidence="10">Cyclic-di-AMP synthase</fullName>
        <shortName evidence="10">c-di-AMP synthase</shortName>
    </alternativeName>
</protein>
<evidence type="ECO:0000313" key="13">
    <source>
        <dbReference type="Proteomes" id="UP000190080"/>
    </source>
</evidence>
<keyword evidence="13" id="KW-1185">Reference proteome</keyword>
<dbReference type="OrthoDB" id="9807385at2"/>
<dbReference type="SUPFAM" id="SSF143597">
    <property type="entry name" value="YojJ-like"/>
    <property type="match status" value="1"/>
</dbReference>
<evidence type="ECO:0000256" key="10">
    <source>
        <dbReference type="HAMAP-Rule" id="MF_01499"/>
    </source>
</evidence>
<keyword evidence="5 10" id="KW-0548">Nucleotidyltransferase</keyword>
<comment type="function">
    <text evidence="10">Catalyzes the condensation of 2 ATP molecules into cyclic di-AMP (c-di-AMP), a second messenger used to regulate differing processes in different bacteria.</text>
</comment>
<evidence type="ECO:0000256" key="5">
    <source>
        <dbReference type="ARBA" id="ARBA00022695"/>
    </source>
</evidence>
<dbReference type="InterPro" id="IPR036888">
    <property type="entry name" value="DNA_integrity_DisA_N_sf"/>
</dbReference>
<dbReference type="Gene3D" id="3.40.1700.10">
    <property type="entry name" value="DNA integrity scanning protein, DisA, N-terminal domain"/>
    <property type="match status" value="1"/>
</dbReference>
<evidence type="ECO:0000259" key="11">
    <source>
        <dbReference type="PROSITE" id="PS51794"/>
    </source>
</evidence>
<name>A0A1V4IND8_9CLOT</name>
<dbReference type="STRING" id="1450648.CLORY_22790"/>
<dbReference type="EMBL" id="MZGV01000022">
    <property type="protein sequence ID" value="OPJ61413.1"/>
    <property type="molecule type" value="Genomic_DNA"/>
</dbReference>